<gene>
    <name evidence="4" type="ORF">ZIOFF_072193</name>
</gene>
<dbReference type="GO" id="GO:0004612">
    <property type="term" value="F:phosphoenolpyruvate carboxykinase (ATP) activity"/>
    <property type="evidence" value="ECO:0007669"/>
    <property type="project" value="InterPro"/>
</dbReference>
<dbReference type="GO" id="GO:0006094">
    <property type="term" value="P:gluconeogenesis"/>
    <property type="evidence" value="ECO:0007669"/>
    <property type="project" value="UniProtKB-KW"/>
</dbReference>
<evidence type="ECO:0000256" key="2">
    <source>
        <dbReference type="ARBA" id="ARBA00022490"/>
    </source>
</evidence>
<name>A0A8J5CV86_ZINOF</name>
<evidence type="ECO:0000313" key="5">
    <source>
        <dbReference type="Proteomes" id="UP000734854"/>
    </source>
</evidence>
<sequence length="176" mass="20542">MYVHYSHRGSPNIEMDEHTFLVNRERAVDYLNSLDKVFVNDQFLNWDPEHRIKVQIISVRVYHSLFMHNMCIHPTPEELEDFNTPDFTIYNVGQFPCNRYTHYMTTSTSIDLNLDRKEMVIVGTQHAGEMKKGLFGVMHYLMPKRNILSLHSSNNMGKDGDVALFFELSGQAIREA</sequence>
<dbReference type="GO" id="GO:0005829">
    <property type="term" value="C:cytosol"/>
    <property type="evidence" value="ECO:0007669"/>
    <property type="project" value="TreeGrafter"/>
</dbReference>
<dbReference type="FunFam" id="3.40.449.10:FF:000009">
    <property type="entry name" value="Uncharacterized protein"/>
    <property type="match status" value="1"/>
</dbReference>
<accession>A0A8J5CV86</accession>
<organism evidence="4 5">
    <name type="scientific">Zingiber officinale</name>
    <name type="common">Ginger</name>
    <name type="synonym">Amomum zingiber</name>
    <dbReference type="NCBI Taxonomy" id="94328"/>
    <lineage>
        <taxon>Eukaryota</taxon>
        <taxon>Viridiplantae</taxon>
        <taxon>Streptophyta</taxon>
        <taxon>Embryophyta</taxon>
        <taxon>Tracheophyta</taxon>
        <taxon>Spermatophyta</taxon>
        <taxon>Magnoliopsida</taxon>
        <taxon>Liliopsida</taxon>
        <taxon>Zingiberales</taxon>
        <taxon>Zingiberaceae</taxon>
        <taxon>Zingiber</taxon>
    </lineage>
</organism>
<dbReference type="Pfam" id="PF01293">
    <property type="entry name" value="PEPCK_ATP"/>
    <property type="match status" value="1"/>
</dbReference>
<evidence type="ECO:0008006" key="6">
    <source>
        <dbReference type="Google" id="ProtNLM"/>
    </source>
</evidence>
<keyword evidence="2" id="KW-0963">Cytoplasm</keyword>
<protein>
    <recommendedName>
        <fullName evidence="6">Phosphoenolpyruvate carboxykinase</fullName>
    </recommendedName>
</protein>
<keyword evidence="1" id="KW-0312">Gluconeogenesis</keyword>
<dbReference type="PANTHER" id="PTHR30031:SF0">
    <property type="entry name" value="PHOSPHOENOLPYRUVATE CARBOXYKINASE (ATP)"/>
    <property type="match status" value="1"/>
</dbReference>
<keyword evidence="5" id="KW-1185">Reference proteome</keyword>
<dbReference type="AlphaFoldDB" id="A0A8J5CV86"/>
<dbReference type="InterPro" id="IPR008210">
    <property type="entry name" value="PEP_carboxykinase_N"/>
</dbReference>
<dbReference type="InterPro" id="IPR001272">
    <property type="entry name" value="PEP_carboxykinase_ATP"/>
</dbReference>
<evidence type="ECO:0000313" key="4">
    <source>
        <dbReference type="EMBL" id="KAG6471096.1"/>
    </source>
</evidence>
<keyword evidence="3" id="KW-0456">Lyase</keyword>
<proteinExistence type="predicted"/>
<reference evidence="4 5" key="1">
    <citation type="submission" date="2020-08" db="EMBL/GenBank/DDBJ databases">
        <title>Plant Genome Project.</title>
        <authorList>
            <person name="Zhang R.-G."/>
        </authorList>
    </citation>
    <scope>NUCLEOTIDE SEQUENCE [LARGE SCALE GENOMIC DNA]</scope>
    <source>
        <tissue evidence="4">Rhizome</tissue>
    </source>
</reference>
<keyword evidence="3" id="KW-0210">Decarboxylase</keyword>
<dbReference type="PANTHER" id="PTHR30031">
    <property type="entry name" value="PHOSPHOENOLPYRUVATE CARBOXYKINASE ATP"/>
    <property type="match status" value="1"/>
</dbReference>
<dbReference type="SUPFAM" id="SSF68923">
    <property type="entry name" value="PEP carboxykinase N-terminal domain"/>
    <property type="match status" value="1"/>
</dbReference>
<dbReference type="Gene3D" id="3.40.449.10">
    <property type="entry name" value="Phosphoenolpyruvate Carboxykinase, domain 1"/>
    <property type="match status" value="1"/>
</dbReference>
<dbReference type="GO" id="GO:0005524">
    <property type="term" value="F:ATP binding"/>
    <property type="evidence" value="ECO:0007669"/>
    <property type="project" value="InterPro"/>
</dbReference>
<comment type="caution">
    <text evidence="4">The sequence shown here is derived from an EMBL/GenBank/DDBJ whole genome shotgun (WGS) entry which is preliminary data.</text>
</comment>
<dbReference type="EMBL" id="JACMSC010000021">
    <property type="protein sequence ID" value="KAG6471096.1"/>
    <property type="molecule type" value="Genomic_DNA"/>
</dbReference>
<dbReference type="Proteomes" id="UP000734854">
    <property type="component" value="Unassembled WGS sequence"/>
</dbReference>
<evidence type="ECO:0000256" key="3">
    <source>
        <dbReference type="ARBA" id="ARBA00022793"/>
    </source>
</evidence>
<evidence type="ECO:0000256" key="1">
    <source>
        <dbReference type="ARBA" id="ARBA00022432"/>
    </source>
</evidence>